<dbReference type="AlphaFoldDB" id="A0A0E9R2A7"/>
<dbReference type="EMBL" id="GBXM01086996">
    <property type="protein sequence ID" value="JAH21581.1"/>
    <property type="molecule type" value="Transcribed_RNA"/>
</dbReference>
<name>A0A0E9R2A7_ANGAN</name>
<sequence>MLGLITTRPYWVAVGT</sequence>
<dbReference type="EMBL" id="GBXM01086104">
    <property type="protein sequence ID" value="JAH22473.1"/>
    <property type="molecule type" value="Transcribed_RNA"/>
</dbReference>
<evidence type="ECO:0000313" key="1">
    <source>
        <dbReference type="EMBL" id="JAH22473.1"/>
    </source>
</evidence>
<reference evidence="1" key="2">
    <citation type="journal article" date="2015" name="Fish Shellfish Immunol.">
        <title>Early steps in the European eel (Anguilla anguilla)-Vibrio vulnificus interaction in the gills: Role of the RtxA13 toxin.</title>
        <authorList>
            <person name="Callol A."/>
            <person name="Pajuelo D."/>
            <person name="Ebbesson L."/>
            <person name="Teles M."/>
            <person name="MacKenzie S."/>
            <person name="Amaro C."/>
        </authorList>
    </citation>
    <scope>NUCLEOTIDE SEQUENCE</scope>
</reference>
<proteinExistence type="predicted"/>
<organism evidence="1">
    <name type="scientific">Anguilla anguilla</name>
    <name type="common">European freshwater eel</name>
    <name type="synonym">Muraena anguilla</name>
    <dbReference type="NCBI Taxonomy" id="7936"/>
    <lineage>
        <taxon>Eukaryota</taxon>
        <taxon>Metazoa</taxon>
        <taxon>Chordata</taxon>
        <taxon>Craniata</taxon>
        <taxon>Vertebrata</taxon>
        <taxon>Euteleostomi</taxon>
        <taxon>Actinopterygii</taxon>
        <taxon>Neopterygii</taxon>
        <taxon>Teleostei</taxon>
        <taxon>Anguilliformes</taxon>
        <taxon>Anguillidae</taxon>
        <taxon>Anguilla</taxon>
    </lineage>
</organism>
<reference evidence="1" key="1">
    <citation type="submission" date="2014-11" db="EMBL/GenBank/DDBJ databases">
        <authorList>
            <person name="Amaro Gonzalez C."/>
        </authorList>
    </citation>
    <scope>NUCLEOTIDE SEQUENCE</scope>
</reference>
<protein>
    <submittedName>
        <fullName evidence="1">Uncharacterized protein</fullName>
    </submittedName>
</protein>
<accession>A0A0E9R2A7</accession>
<dbReference type="EMBL" id="GBXM01103035">
    <property type="protein sequence ID" value="JAH05542.1"/>
    <property type="molecule type" value="Transcribed_RNA"/>
</dbReference>